<keyword evidence="4" id="KW-0732">Signal</keyword>
<reference evidence="7" key="1">
    <citation type="journal article" date="2021" name="Nat. Commun.">
        <title>Genetic determinants of endophytism in the Arabidopsis root mycobiome.</title>
        <authorList>
            <person name="Mesny F."/>
            <person name="Miyauchi S."/>
            <person name="Thiergart T."/>
            <person name="Pickel B."/>
            <person name="Atanasova L."/>
            <person name="Karlsson M."/>
            <person name="Huettel B."/>
            <person name="Barry K.W."/>
            <person name="Haridas S."/>
            <person name="Chen C."/>
            <person name="Bauer D."/>
            <person name="Andreopoulos W."/>
            <person name="Pangilinan J."/>
            <person name="LaButti K."/>
            <person name="Riley R."/>
            <person name="Lipzen A."/>
            <person name="Clum A."/>
            <person name="Drula E."/>
            <person name="Henrissat B."/>
            <person name="Kohler A."/>
            <person name="Grigoriev I.V."/>
            <person name="Martin F.M."/>
            <person name="Hacquard S."/>
        </authorList>
    </citation>
    <scope>NUCLEOTIDE SEQUENCE</scope>
    <source>
        <strain evidence="7">MPI-SDFR-AT-0117</strain>
    </source>
</reference>
<evidence type="ECO:0000256" key="4">
    <source>
        <dbReference type="SAM" id="SignalP"/>
    </source>
</evidence>
<keyword evidence="8" id="KW-1185">Reference proteome</keyword>
<feature type="signal peptide" evidence="4">
    <location>
        <begin position="1"/>
        <end position="20"/>
    </location>
</feature>
<dbReference type="EMBL" id="JAGSXJ010000005">
    <property type="protein sequence ID" value="KAH6691435.1"/>
    <property type="molecule type" value="Genomic_DNA"/>
</dbReference>
<evidence type="ECO:0000313" key="7">
    <source>
        <dbReference type="EMBL" id="KAH6691435.1"/>
    </source>
</evidence>
<sequence>MVYALAKLALALSIIGEASAADWLSPPYTWLYQFPLPIPEPKKINQTVKNPVNGKDIRYYEIEIKEFSTNVYPDRGNATLVGYDGVSPGPTFMMEKDVEAVVRFVNKAKPANSVHLHGSYSRAPWDGWAEDVTKGGEYKDYYYPNSQNARTLWYHDHAIDHTAENAYFGQAGVYLLHDEAEDALNLPKGKYDVPLVLAAKQYNKDGSLFSPALETTSLYGDIIHVNGQPWPYMKVEPRKYRFRFLDASISRSFKLYFEKDKAVGTKLDFNVIASDAGLLSSPQPTKDLYISMAERYEIVMDFSGYKGQNVTLRNTRAFAADVDFLHTDKVMKFIVDGNTVSDDSVLPSKFRTIPYPTDTGKIDHSFKFERQNGHWTINGVTWKDVNNRVLAKPARGRVEVWELINTSGGWSHPIHVHLVDMKVLKRTGGRAAVMNYEAAGLKDVVWLGPGETVLVEANYAPWDGLYMFHCHNLIHEDHEMMAAFNVSVLPDLGYKETLIIDPMNTDYRAVAQKPADFESGAIEKKVQSLANLQPYRVADTEKALDDYYATHAAAAPPAAATTPSSPGSPTTLATAVKPSTTVAAAAATTSDSKGRGGRAARYRRD</sequence>
<dbReference type="PANTHER" id="PTHR48267">
    <property type="entry name" value="CUPREDOXIN SUPERFAMILY PROTEIN"/>
    <property type="match status" value="1"/>
</dbReference>
<dbReference type="Pfam" id="PF07732">
    <property type="entry name" value="Cu-oxidase_3"/>
    <property type="match status" value="1"/>
</dbReference>
<evidence type="ECO:0000256" key="2">
    <source>
        <dbReference type="ARBA" id="ARBA00023008"/>
    </source>
</evidence>
<name>A0A9P8VHV1_9PEZI</name>
<dbReference type="GO" id="GO:0016491">
    <property type="term" value="F:oxidoreductase activity"/>
    <property type="evidence" value="ECO:0007669"/>
    <property type="project" value="InterPro"/>
</dbReference>
<dbReference type="InterPro" id="IPR045087">
    <property type="entry name" value="Cu-oxidase_fam"/>
</dbReference>
<feature type="compositionally biased region" description="Low complexity" evidence="3">
    <location>
        <begin position="555"/>
        <end position="590"/>
    </location>
</feature>
<dbReference type="Pfam" id="PF07731">
    <property type="entry name" value="Cu-oxidase_2"/>
    <property type="match status" value="1"/>
</dbReference>
<dbReference type="InterPro" id="IPR008972">
    <property type="entry name" value="Cupredoxin"/>
</dbReference>
<dbReference type="OrthoDB" id="262547at2759"/>
<dbReference type="AlphaFoldDB" id="A0A9P8VHV1"/>
<dbReference type="Gene3D" id="2.60.40.420">
    <property type="entry name" value="Cupredoxins - blue copper proteins"/>
    <property type="match status" value="3"/>
</dbReference>
<dbReference type="InterPro" id="IPR011707">
    <property type="entry name" value="Cu-oxidase-like_N"/>
</dbReference>
<feature type="region of interest" description="Disordered" evidence="3">
    <location>
        <begin position="555"/>
        <end position="605"/>
    </location>
</feature>
<comment type="caution">
    <text evidence="7">The sequence shown here is derived from an EMBL/GenBank/DDBJ whole genome shotgun (WGS) entry which is preliminary data.</text>
</comment>
<evidence type="ECO:0000256" key="1">
    <source>
        <dbReference type="ARBA" id="ARBA00010609"/>
    </source>
</evidence>
<keyword evidence="2" id="KW-0186">Copper</keyword>
<gene>
    <name evidence="7" type="ORF">F5X68DRAFT_267631</name>
</gene>
<feature type="domain" description="Plastocyanin-like" evidence="6">
    <location>
        <begin position="69"/>
        <end position="180"/>
    </location>
</feature>
<feature type="chain" id="PRO_5040287365" evidence="4">
    <location>
        <begin position="21"/>
        <end position="605"/>
    </location>
</feature>
<dbReference type="CDD" id="cd13889">
    <property type="entry name" value="CuRO_3_BOD"/>
    <property type="match status" value="1"/>
</dbReference>
<evidence type="ECO:0000259" key="6">
    <source>
        <dbReference type="Pfam" id="PF07732"/>
    </source>
</evidence>
<evidence type="ECO:0000256" key="3">
    <source>
        <dbReference type="SAM" id="MobiDB-lite"/>
    </source>
</evidence>
<organism evidence="7 8">
    <name type="scientific">Plectosphaerella plurivora</name>
    <dbReference type="NCBI Taxonomy" id="936078"/>
    <lineage>
        <taxon>Eukaryota</taxon>
        <taxon>Fungi</taxon>
        <taxon>Dikarya</taxon>
        <taxon>Ascomycota</taxon>
        <taxon>Pezizomycotina</taxon>
        <taxon>Sordariomycetes</taxon>
        <taxon>Hypocreomycetidae</taxon>
        <taxon>Glomerellales</taxon>
        <taxon>Plectosphaerellaceae</taxon>
        <taxon>Plectosphaerella</taxon>
    </lineage>
</organism>
<evidence type="ECO:0000313" key="8">
    <source>
        <dbReference type="Proteomes" id="UP000770015"/>
    </source>
</evidence>
<feature type="domain" description="Plastocyanin-like" evidence="5">
    <location>
        <begin position="368"/>
        <end position="487"/>
    </location>
</feature>
<accession>A0A9P8VHV1</accession>
<dbReference type="Proteomes" id="UP000770015">
    <property type="component" value="Unassembled WGS sequence"/>
</dbReference>
<dbReference type="PANTHER" id="PTHR48267:SF1">
    <property type="entry name" value="BILIRUBIN OXIDASE"/>
    <property type="match status" value="1"/>
</dbReference>
<proteinExistence type="inferred from homology"/>
<evidence type="ECO:0000259" key="5">
    <source>
        <dbReference type="Pfam" id="PF07731"/>
    </source>
</evidence>
<dbReference type="GO" id="GO:0005507">
    <property type="term" value="F:copper ion binding"/>
    <property type="evidence" value="ECO:0007669"/>
    <property type="project" value="InterPro"/>
</dbReference>
<feature type="compositionally biased region" description="Basic residues" evidence="3">
    <location>
        <begin position="595"/>
        <end position="605"/>
    </location>
</feature>
<dbReference type="SUPFAM" id="SSF49503">
    <property type="entry name" value="Cupredoxins"/>
    <property type="match status" value="3"/>
</dbReference>
<protein>
    <submittedName>
        <fullName evidence="7">Cupredoxin</fullName>
    </submittedName>
</protein>
<comment type="similarity">
    <text evidence="1">Belongs to the multicopper oxidase family.</text>
</comment>
<dbReference type="InterPro" id="IPR011706">
    <property type="entry name" value="Cu-oxidase_C"/>
</dbReference>